<accession>A0A3L8Q344</accession>
<proteinExistence type="predicted"/>
<reference evidence="3 4" key="1">
    <citation type="submission" date="2018-09" db="EMBL/GenBank/DDBJ databases">
        <title>Phylogeny of the Shewanellaceae, and recommendation for two new genera, Pseudoshewanella and Parashewanella.</title>
        <authorList>
            <person name="Wang G."/>
        </authorList>
    </citation>
    <scope>NUCLEOTIDE SEQUENCE [LARGE SCALE GENOMIC DNA]</scope>
    <source>
        <strain evidence="3 4">C51</strain>
    </source>
</reference>
<dbReference type="Pfam" id="PF22741">
    <property type="entry name" value="PTP-NADK"/>
    <property type="match status" value="1"/>
</dbReference>
<name>A0A3L8Q344_9GAMM</name>
<dbReference type="SUPFAM" id="SSF52799">
    <property type="entry name" value="(Phosphotyrosine protein) phosphatases II"/>
    <property type="match status" value="1"/>
</dbReference>
<evidence type="ECO:0000259" key="2">
    <source>
        <dbReference type="Pfam" id="PF22741"/>
    </source>
</evidence>
<evidence type="ECO:0000256" key="1">
    <source>
        <dbReference type="SAM" id="SignalP"/>
    </source>
</evidence>
<evidence type="ECO:0000313" key="4">
    <source>
        <dbReference type="Proteomes" id="UP000281474"/>
    </source>
</evidence>
<dbReference type="Gene3D" id="3.90.190.10">
    <property type="entry name" value="Protein tyrosine phosphatase superfamily"/>
    <property type="match status" value="1"/>
</dbReference>
<comment type="caution">
    <text evidence="3">The sequence shown here is derived from an EMBL/GenBank/DDBJ whole genome shotgun (WGS) entry which is preliminary data.</text>
</comment>
<protein>
    <recommendedName>
        <fullName evidence="2">DSP-PTPase phosphatase fused to NAD+ Kinase domain-containing protein</fullName>
    </recommendedName>
</protein>
<feature type="domain" description="DSP-PTPase phosphatase fused to NAD+ Kinase" evidence="2">
    <location>
        <begin position="39"/>
        <end position="137"/>
    </location>
</feature>
<dbReference type="EMBL" id="QZEI01000002">
    <property type="protein sequence ID" value="RLV61538.1"/>
    <property type="molecule type" value="Genomic_DNA"/>
</dbReference>
<feature type="signal peptide" evidence="1">
    <location>
        <begin position="1"/>
        <end position="23"/>
    </location>
</feature>
<evidence type="ECO:0000313" key="3">
    <source>
        <dbReference type="EMBL" id="RLV61538.1"/>
    </source>
</evidence>
<keyword evidence="1" id="KW-0732">Signal</keyword>
<dbReference type="Proteomes" id="UP000281474">
    <property type="component" value="Unassembled WGS sequence"/>
</dbReference>
<organism evidence="3 4">
    <name type="scientific">Parashewanella curva</name>
    <dbReference type="NCBI Taxonomy" id="2338552"/>
    <lineage>
        <taxon>Bacteria</taxon>
        <taxon>Pseudomonadati</taxon>
        <taxon>Pseudomonadota</taxon>
        <taxon>Gammaproteobacteria</taxon>
        <taxon>Alteromonadales</taxon>
        <taxon>Shewanellaceae</taxon>
        <taxon>Parashewanella</taxon>
    </lineage>
</organism>
<dbReference type="AlphaFoldDB" id="A0A3L8Q344"/>
<dbReference type="RefSeq" id="WP_121837211.1">
    <property type="nucleotide sequence ID" value="NZ_ML014754.1"/>
</dbReference>
<dbReference type="InterPro" id="IPR029021">
    <property type="entry name" value="Prot-tyrosine_phosphatase-like"/>
</dbReference>
<feature type="chain" id="PRO_5017935256" description="DSP-PTPase phosphatase fused to NAD+ Kinase domain-containing protein" evidence="1">
    <location>
        <begin position="24"/>
        <end position="175"/>
    </location>
</feature>
<gene>
    <name evidence="3" type="ORF">D5018_01450</name>
</gene>
<keyword evidence="4" id="KW-1185">Reference proteome</keyword>
<dbReference type="OrthoDB" id="270335at2"/>
<dbReference type="InterPro" id="IPR055214">
    <property type="entry name" value="PTP-NADK"/>
</dbReference>
<sequence>MIKKTITKCLLLCLAVFSAASIAKTTDADIQQLGLKKLKHPQATVYTGGQPTKTQLEGLKKAGVEYVINLRPKSEQNWNEKQFVESLGLTYISIPVAGAKDVSVANADNLSKTLLSIKGKGVFVHCASGNRVGALKAIDTYQTNGNDAEVAIAVGKRWGLTRLEPLVREKLKSIK</sequence>